<accession>A0AAV7WPG3</accession>
<dbReference type="AlphaFoldDB" id="A0AAV7WPG3"/>
<dbReference type="EMBL" id="JANPWB010000001">
    <property type="protein sequence ID" value="KAJ1214675.1"/>
    <property type="molecule type" value="Genomic_DNA"/>
</dbReference>
<name>A0AAV7WPG3_PLEWA</name>
<proteinExistence type="predicted"/>
<evidence type="ECO:0008006" key="3">
    <source>
        <dbReference type="Google" id="ProtNLM"/>
    </source>
</evidence>
<comment type="caution">
    <text evidence="1">The sequence shown here is derived from an EMBL/GenBank/DDBJ whole genome shotgun (WGS) entry which is preliminary data.</text>
</comment>
<sequence length="111" mass="12520">MWRRSGLFLSAWMPRASKAAQRASTGFSLLEGSTGLQICAAERSRVEMCLGRLTRRAPLLLVVSGASRRAVLWLQGASPPIGWVRENWIKQRCADAPFLVLRWPRRTLRLS</sequence>
<reference evidence="1" key="1">
    <citation type="journal article" date="2022" name="bioRxiv">
        <title>Sequencing and chromosome-scale assembly of the giantPleurodeles waltlgenome.</title>
        <authorList>
            <person name="Brown T."/>
            <person name="Elewa A."/>
            <person name="Iarovenko S."/>
            <person name="Subramanian E."/>
            <person name="Araus A.J."/>
            <person name="Petzold A."/>
            <person name="Susuki M."/>
            <person name="Suzuki K.-i.T."/>
            <person name="Hayashi T."/>
            <person name="Toyoda A."/>
            <person name="Oliveira C."/>
            <person name="Osipova E."/>
            <person name="Leigh N.D."/>
            <person name="Simon A."/>
            <person name="Yun M.H."/>
        </authorList>
    </citation>
    <scope>NUCLEOTIDE SEQUENCE</scope>
    <source>
        <strain evidence="1">20211129_DDA</strain>
        <tissue evidence="1">Liver</tissue>
    </source>
</reference>
<gene>
    <name evidence="1" type="ORF">NDU88_002293</name>
</gene>
<evidence type="ECO:0000313" key="1">
    <source>
        <dbReference type="EMBL" id="KAJ1214675.1"/>
    </source>
</evidence>
<organism evidence="1 2">
    <name type="scientific">Pleurodeles waltl</name>
    <name type="common">Iberian ribbed newt</name>
    <dbReference type="NCBI Taxonomy" id="8319"/>
    <lineage>
        <taxon>Eukaryota</taxon>
        <taxon>Metazoa</taxon>
        <taxon>Chordata</taxon>
        <taxon>Craniata</taxon>
        <taxon>Vertebrata</taxon>
        <taxon>Euteleostomi</taxon>
        <taxon>Amphibia</taxon>
        <taxon>Batrachia</taxon>
        <taxon>Caudata</taxon>
        <taxon>Salamandroidea</taxon>
        <taxon>Salamandridae</taxon>
        <taxon>Pleurodelinae</taxon>
        <taxon>Pleurodeles</taxon>
    </lineage>
</organism>
<protein>
    <recommendedName>
        <fullName evidence="3">Secreted protein</fullName>
    </recommendedName>
</protein>
<keyword evidence="2" id="KW-1185">Reference proteome</keyword>
<evidence type="ECO:0000313" key="2">
    <source>
        <dbReference type="Proteomes" id="UP001066276"/>
    </source>
</evidence>
<dbReference type="Proteomes" id="UP001066276">
    <property type="component" value="Chromosome 1_1"/>
</dbReference>